<dbReference type="InterPro" id="IPR032675">
    <property type="entry name" value="LRR_dom_sf"/>
</dbReference>
<dbReference type="SUPFAM" id="SSF81901">
    <property type="entry name" value="HCP-like"/>
    <property type="match status" value="1"/>
</dbReference>
<dbReference type="Gene3D" id="1.10.510.10">
    <property type="entry name" value="Transferase(Phosphotransferase) domain 1"/>
    <property type="match status" value="1"/>
</dbReference>
<dbReference type="InterPro" id="IPR008271">
    <property type="entry name" value="Ser/Thr_kinase_AS"/>
</dbReference>
<keyword evidence="6" id="KW-1185">Reference proteome</keyword>
<dbReference type="PROSITE" id="PS00107">
    <property type="entry name" value="PROTEIN_KINASE_ATP"/>
    <property type="match status" value="1"/>
</dbReference>
<dbReference type="InterPro" id="IPR011990">
    <property type="entry name" value="TPR-like_helical_dom_sf"/>
</dbReference>
<dbReference type="InterPro" id="IPR000719">
    <property type="entry name" value="Prot_kinase_dom"/>
</dbReference>
<gene>
    <name evidence="5" type="ORF">M9Y10_024818</name>
</gene>
<sequence length="1027" mass="117118">MSDNFLDINLFEKSERIGKGSFGEVFKIKRKGTEENYAAKISYATIDGNVDQELHNLLREVNINSKINHPSILKFIGFSRFDFNHEPKPVIITEYCKNESLSQIIDLERKSRALLDDTRKLLTIYGIASGMSFLHDHDILHRDLKPANILIDDYFLPKIADFGLSKKIHKKDETMSLQSTPGVKGTPVYISPEIYESCNYTKAADVYAFAFIMYEILTNEEPFKKLSPFQIFNEVLKGHRPDFKFPINQAYKDLIERCWTQDMNDRPNFDSIVDELKNNPDFITELIDEDVFHEYINYIDNCKGTFDDTKQIIKADDFIKKSKSKLFIKVDIRNYLENAKNFIYSHVVKWLPKQENLYFPIGELHKLDENRKQIVGDAKKFIYSHAVKWLPRQDSILFPIDEFNELDDECKQLVEDAKNDIQKQFDLGKALIEGDLKFKQNVKIGVKYLEKSSSAGCIESAIYLSQMLIKSDLIPCDLDKAKKHLYKFLNKDDSRVLFLYAKILKKQKKQKDARYYFEKGANKKYPQSMYEYAKMLFLGVGGSLNEQEAEYQLFFSKNNFEKSDKYFNALNKMKENKSFKKLHQEAKHFFIKQVIKYNIDLKCKTIKIDSNQIEILFNNSSLSSLDFIDVLQLFESVSVEIKYPSDLYDKILHQVINIKEDFISDMKICICISDFQNDEHKFGPNKFINSFDFSSDIQSIPKDMFYKCSSITSISIPSSVVTINEGAFKKCSSLSEVSLGEKSRLLDIQSHAFSHCSSLKQIELPSSIIKIGESTFDNCSALEQITVPKSVSEIESYAFRGCVSITQVVISASLTKISQGTFEECISLCEISIPSSVKKICCGAFKDCKSLNKIFIPNSVAQIESFVFCGCSSLKEIILPSILTYLWCSAFKDCKSLQQISIPSSIASIDEHTFDGCVLLKSVSIPLGVTSIGYYAFANCESLSELAIPDSVNSIGKCAFYCCSSLKQVYISSSVKEIRESVFESCSSLTKISVSPLITSIGKNAFKGCSSLTEFPFSIEEAQLENI</sequence>
<dbReference type="InterPro" id="IPR017441">
    <property type="entry name" value="Protein_kinase_ATP_BS"/>
</dbReference>
<evidence type="ECO:0000313" key="5">
    <source>
        <dbReference type="EMBL" id="KAK8843748.1"/>
    </source>
</evidence>
<dbReference type="SMART" id="SM00220">
    <property type="entry name" value="S_TKc"/>
    <property type="match status" value="1"/>
</dbReference>
<evidence type="ECO:0000256" key="2">
    <source>
        <dbReference type="ARBA" id="ARBA00022840"/>
    </source>
</evidence>
<dbReference type="PROSITE" id="PS50011">
    <property type="entry name" value="PROTEIN_KINASE_DOM"/>
    <property type="match status" value="1"/>
</dbReference>
<keyword evidence="1 3" id="KW-0547">Nucleotide-binding</keyword>
<dbReference type="InterPro" id="IPR051681">
    <property type="entry name" value="Ser/Thr_Kinases-Pseudokinases"/>
</dbReference>
<dbReference type="InterPro" id="IPR026906">
    <property type="entry name" value="LRR_5"/>
</dbReference>
<dbReference type="Pfam" id="PF13306">
    <property type="entry name" value="LRR_5"/>
    <property type="match status" value="1"/>
</dbReference>
<organism evidence="5 6">
    <name type="scientific">Tritrichomonas musculus</name>
    <dbReference type="NCBI Taxonomy" id="1915356"/>
    <lineage>
        <taxon>Eukaryota</taxon>
        <taxon>Metamonada</taxon>
        <taxon>Parabasalia</taxon>
        <taxon>Tritrichomonadida</taxon>
        <taxon>Tritrichomonadidae</taxon>
        <taxon>Tritrichomonas</taxon>
    </lineage>
</organism>
<evidence type="ECO:0000256" key="3">
    <source>
        <dbReference type="PROSITE-ProRule" id="PRU10141"/>
    </source>
</evidence>
<name>A0ABR2HBC0_9EUKA</name>
<dbReference type="PROSITE" id="PS00108">
    <property type="entry name" value="PROTEIN_KINASE_ST"/>
    <property type="match status" value="1"/>
</dbReference>
<feature type="binding site" evidence="3">
    <location>
        <position position="40"/>
    </location>
    <ligand>
        <name>ATP</name>
        <dbReference type="ChEBI" id="CHEBI:30616"/>
    </ligand>
</feature>
<dbReference type="PANTHER" id="PTHR44329">
    <property type="entry name" value="SERINE/THREONINE-PROTEIN KINASE TNNI3K-RELATED"/>
    <property type="match status" value="1"/>
</dbReference>
<dbReference type="EMBL" id="JAPFFF010000034">
    <property type="protein sequence ID" value="KAK8843748.1"/>
    <property type="molecule type" value="Genomic_DNA"/>
</dbReference>
<dbReference type="Proteomes" id="UP001470230">
    <property type="component" value="Unassembled WGS sequence"/>
</dbReference>
<dbReference type="SUPFAM" id="SSF52058">
    <property type="entry name" value="L domain-like"/>
    <property type="match status" value="2"/>
</dbReference>
<evidence type="ECO:0000313" key="6">
    <source>
        <dbReference type="Proteomes" id="UP001470230"/>
    </source>
</evidence>
<feature type="domain" description="Protein kinase" evidence="4">
    <location>
        <begin position="11"/>
        <end position="296"/>
    </location>
</feature>
<evidence type="ECO:0000256" key="1">
    <source>
        <dbReference type="ARBA" id="ARBA00022741"/>
    </source>
</evidence>
<accession>A0ABR2HBC0</accession>
<evidence type="ECO:0000259" key="4">
    <source>
        <dbReference type="PROSITE" id="PS50011"/>
    </source>
</evidence>
<comment type="caution">
    <text evidence="5">The sequence shown here is derived from an EMBL/GenBank/DDBJ whole genome shotgun (WGS) entry which is preliminary data.</text>
</comment>
<proteinExistence type="predicted"/>
<dbReference type="Gene3D" id="1.25.40.10">
    <property type="entry name" value="Tetratricopeptide repeat domain"/>
    <property type="match status" value="1"/>
</dbReference>
<keyword evidence="2 3" id="KW-0067">ATP-binding</keyword>
<dbReference type="Gene3D" id="3.40.50.12480">
    <property type="match status" value="2"/>
</dbReference>
<dbReference type="PANTHER" id="PTHR44329:SF214">
    <property type="entry name" value="PROTEIN KINASE DOMAIN-CONTAINING PROTEIN"/>
    <property type="match status" value="1"/>
</dbReference>
<dbReference type="SUPFAM" id="SSF56112">
    <property type="entry name" value="Protein kinase-like (PK-like)"/>
    <property type="match status" value="1"/>
</dbReference>
<reference evidence="5 6" key="1">
    <citation type="submission" date="2024-04" db="EMBL/GenBank/DDBJ databases">
        <title>Tritrichomonas musculus Genome.</title>
        <authorList>
            <person name="Alves-Ferreira E."/>
            <person name="Grigg M."/>
            <person name="Lorenzi H."/>
            <person name="Galac M."/>
        </authorList>
    </citation>
    <scope>NUCLEOTIDE SEQUENCE [LARGE SCALE GENOMIC DNA]</scope>
    <source>
        <strain evidence="5 6">EAF2021</strain>
    </source>
</reference>
<dbReference type="Pfam" id="PF00069">
    <property type="entry name" value="Pkinase"/>
    <property type="match status" value="1"/>
</dbReference>
<dbReference type="Gene3D" id="3.80.10.10">
    <property type="entry name" value="Ribonuclease Inhibitor"/>
    <property type="match status" value="3"/>
</dbReference>
<protein>
    <recommendedName>
        <fullName evidence="4">Protein kinase domain-containing protein</fullName>
    </recommendedName>
</protein>
<dbReference type="InterPro" id="IPR011009">
    <property type="entry name" value="Kinase-like_dom_sf"/>
</dbReference>